<dbReference type="EMBL" id="PJQM01004800">
    <property type="protein sequence ID" value="RCH83278.1"/>
    <property type="molecule type" value="Genomic_DNA"/>
</dbReference>
<dbReference type="GO" id="GO:0005737">
    <property type="term" value="C:cytoplasm"/>
    <property type="evidence" value="ECO:0007669"/>
    <property type="project" value="TreeGrafter"/>
</dbReference>
<evidence type="ECO:0000313" key="7">
    <source>
        <dbReference type="Proteomes" id="UP000253551"/>
    </source>
</evidence>
<sequence length="451" mass="48817">MTLYTLAGLKRQNTNDVEMTDSSQPSNLKRTRSNNAPQSKKARHMSNQIVKAPTQVGKVFVFGTGDTGQLGLGDEMLERKKPMPLNAFDGDEIVDVVSGGMHSVAITSQGKLWTWGCNDQRALGRSGEEYEPARVEGMDNVKIVKVACCDSVTMALSEEGILYCWGTYRCAEGPLGFSRNKAVQETPAVFEPFAKVQIADIAAGTDHCLALTRDGRVFVWGNGQQFQLGRRIMERHLINGLRPEALNLKSIKLIGTGSYHSFAVSHDNTLYVWGLNNFQQCGLVDSEETNEPAPNVITKPTVVTALEGKGTIKDVQGGEHHSLVLMEDGTVYAFGRADSDQLGLPADLIEKVQTKEEGAEVSNFKRAVGLPTRIPSLKDVVSISTGTNHSIAVTSDGKAYTWGFGECYALGNGSSDDEPIPTELTGQKLEGHKVVRVSAGAQHSMILATSQ</sequence>
<dbReference type="InterPro" id="IPR009091">
    <property type="entry name" value="RCC1/BLIP-II"/>
</dbReference>
<name>A0A367J021_RHIST</name>
<dbReference type="AlphaFoldDB" id="A0A367J021"/>
<dbReference type="PRINTS" id="PR00633">
    <property type="entry name" value="RCCNDNSATION"/>
</dbReference>
<protein>
    <recommendedName>
        <fullName evidence="5">RCC1-like domain-containing protein</fullName>
    </recommendedName>
</protein>
<dbReference type="PANTHER" id="PTHR45982">
    <property type="entry name" value="REGULATOR OF CHROMOSOME CONDENSATION"/>
    <property type="match status" value="1"/>
</dbReference>
<reference evidence="6 7" key="1">
    <citation type="journal article" date="2018" name="G3 (Bethesda)">
        <title>Phylogenetic and Phylogenomic Definition of Rhizopus Species.</title>
        <authorList>
            <person name="Gryganskyi A.P."/>
            <person name="Golan J."/>
            <person name="Dolatabadi S."/>
            <person name="Mondo S."/>
            <person name="Robb S."/>
            <person name="Idnurm A."/>
            <person name="Muszewska A."/>
            <person name="Steczkiewicz K."/>
            <person name="Masonjones S."/>
            <person name="Liao H.L."/>
            <person name="Gajdeczka M.T."/>
            <person name="Anike F."/>
            <person name="Vuek A."/>
            <person name="Anishchenko I.M."/>
            <person name="Voigt K."/>
            <person name="de Hoog G.S."/>
            <person name="Smith M.E."/>
            <person name="Heitman J."/>
            <person name="Vilgalys R."/>
            <person name="Stajich J.E."/>
        </authorList>
    </citation>
    <scope>NUCLEOTIDE SEQUENCE [LARGE SCALE GENOMIC DNA]</scope>
    <source>
        <strain evidence="6 7">LSU 92-RS-03</strain>
    </source>
</reference>
<keyword evidence="7" id="KW-1185">Reference proteome</keyword>
<evidence type="ECO:0000256" key="3">
    <source>
        <dbReference type="PROSITE-ProRule" id="PRU00235"/>
    </source>
</evidence>
<keyword evidence="2" id="KW-0677">Repeat</keyword>
<dbReference type="Gene3D" id="2.130.10.30">
    <property type="entry name" value="Regulator of chromosome condensation 1/beta-lactamase-inhibitor protein II"/>
    <property type="match status" value="1"/>
</dbReference>
<dbReference type="OrthoDB" id="61110at2759"/>
<dbReference type="STRING" id="4846.A0A367J021"/>
<dbReference type="GO" id="GO:0005085">
    <property type="term" value="F:guanyl-nucleotide exchange factor activity"/>
    <property type="evidence" value="ECO:0007669"/>
    <property type="project" value="TreeGrafter"/>
</dbReference>
<dbReference type="InterPro" id="IPR058923">
    <property type="entry name" value="RCC1-like_dom"/>
</dbReference>
<proteinExistence type="predicted"/>
<dbReference type="InterPro" id="IPR051553">
    <property type="entry name" value="Ran_GTPase-activating"/>
</dbReference>
<evidence type="ECO:0000313" key="6">
    <source>
        <dbReference type="EMBL" id="RCH83278.1"/>
    </source>
</evidence>
<feature type="repeat" description="RCC1" evidence="3">
    <location>
        <begin position="268"/>
        <end position="328"/>
    </location>
</feature>
<gene>
    <name evidence="6" type="ORF">CU098_003916</name>
</gene>
<organism evidence="6 7">
    <name type="scientific">Rhizopus stolonifer</name>
    <name type="common">Rhizopus nigricans</name>
    <dbReference type="NCBI Taxonomy" id="4846"/>
    <lineage>
        <taxon>Eukaryota</taxon>
        <taxon>Fungi</taxon>
        <taxon>Fungi incertae sedis</taxon>
        <taxon>Mucoromycota</taxon>
        <taxon>Mucoromycotina</taxon>
        <taxon>Mucoromycetes</taxon>
        <taxon>Mucorales</taxon>
        <taxon>Mucorineae</taxon>
        <taxon>Rhizopodaceae</taxon>
        <taxon>Rhizopus</taxon>
    </lineage>
</organism>
<feature type="repeat" description="RCC1" evidence="3">
    <location>
        <begin position="110"/>
        <end position="159"/>
    </location>
</feature>
<dbReference type="Pfam" id="PF25390">
    <property type="entry name" value="WD40_RLD"/>
    <property type="match status" value="1"/>
</dbReference>
<feature type="domain" description="RCC1-like" evidence="5">
    <location>
        <begin position="58"/>
        <end position="446"/>
    </location>
</feature>
<evidence type="ECO:0000256" key="1">
    <source>
        <dbReference type="ARBA" id="ARBA00022658"/>
    </source>
</evidence>
<feature type="repeat" description="RCC1" evidence="3">
    <location>
        <begin position="397"/>
        <end position="450"/>
    </location>
</feature>
<dbReference type="PROSITE" id="PS50012">
    <property type="entry name" value="RCC1_3"/>
    <property type="match status" value="7"/>
</dbReference>
<evidence type="ECO:0000256" key="4">
    <source>
        <dbReference type="SAM" id="MobiDB-lite"/>
    </source>
</evidence>
<evidence type="ECO:0000256" key="2">
    <source>
        <dbReference type="ARBA" id="ARBA00022737"/>
    </source>
</evidence>
<dbReference type="PROSITE" id="PS00626">
    <property type="entry name" value="RCC1_2"/>
    <property type="match status" value="2"/>
</dbReference>
<dbReference type="InterPro" id="IPR000408">
    <property type="entry name" value="Reg_chr_condens"/>
</dbReference>
<dbReference type="PANTHER" id="PTHR45982:SF1">
    <property type="entry name" value="REGULATOR OF CHROMOSOME CONDENSATION"/>
    <property type="match status" value="1"/>
</dbReference>
<feature type="repeat" description="RCC1" evidence="3">
    <location>
        <begin position="160"/>
        <end position="214"/>
    </location>
</feature>
<feature type="repeat" description="RCC1" evidence="3">
    <location>
        <begin position="329"/>
        <end position="396"/>
    </location>
</feature>
<evidence type="ECO:0000259" key="5">
    <source>
        <dbReference type="Pfam" id="PF25390"/>
    </source>
</evidence>
<comment type="caution">
    <text evidence="6">The sequence shown here is derived from an EMBL/GenBank/DDBJ whole genome shotgun (WGS) entry which is preliminary data.</text>
</comment>
<keyword evidence="1" id="KW-0344">Guanine-nucleotide releasing factor</keyword>
<feature type="repeat" description="RCC1" evidence="3">
    <location>
        <begin position="215"/>
        <end position="267"/>
    </location>
</feature>
<feature type="repeat" description="RCC1" evidence="3">
    <location>
        <begin position="57"/>
        <end position="109"/>
    </location>
</feature>
<dbReference type="Proteomes" id="UP000253551">
    <property type="component" value="Unassembled WGS sequence"/>
</dbReference>
<feature type="region of interest" description="Disordered" evidence="4">
    <location>
        <begin position="14"/>
        <end position="47"/>
    </location>
</feature>
<feature type="compositionally biased region" description="Polar residues" evidence="4">
    <location>
        <begin position="14"/>
        <end position="38"/>
    </location>
</feature>
<dbReference type="SUPFAM" id="SSF50985">
    <property type="entry name" value="RCC1/BLIP-II"/>
    <property type="match status" value="1"/>
</dbReference>
<accession>A0A367J021</accession>